<keyword evidence="4 7" id="KW-0812">Transmembrane</keyword>
<sequence>MGIYRKIFKIALPIAFQQFLFTSVNFVDTVMIGKLGEIPIAAVGLSNQFFFLYNLVLFGLVSGGAIFFAQFWGKKDEDGLARASALTVISALGFSFVFFGLSFFAPQFVMRFYSPDPEVISSGISYLKIVAFSYPVFAITMVFSFALRSVEKAIIPMYTSIVELSANVFFNYVLIFGKLGFPRLEVIGAAWGTLIARIIGLTSLLIIIEIRRLPGRFNISHVRKINKNFIKRYFHYTLPTVGNEFAWSFGMTMYSVVYAHMSTQVIAARNIMGTIEGFAFSFTFSVASAASVIVGNILGASQYEKAYEISKKILKLAELVAVIAGTITVIVTLYAVNLFDVSNDIKNLVRITMTISMGFIPIKVFNGVNIVGFLRAGGDTRFSFALEASTLWLLGVPLAVLSGLVLKLNFPLVYLFTMSDELTKAAILLWRYKSKKWIKNVVEGI</sequence>
<dbReference type="Pfam" id="PF01554">
    <property type="entry name" value="MatE"/>
    <property type="match status" value="2"/>
</dbReference>
<feature type="transmembrane region" description="Helical" evidence="7">
    <location>
        <begin position="50"/>
        <end position="73"/>
    </location>
</feature>
<dbReference type="InterPro" id="IPR002528">
    <property type="entry name" value="MATE_fam"/>
</dbReference>
<keyword evidence="9" id="KW-1185">Reference proteome</keyword>
<dbReference type="RefSeq" id="WP_207567241.1">
    <property type="nucleotide sequence ID" value="NZ_CP071446.1"/>
</dbReference>
<evidence type="ECO:0000256" key="1">
    <source>
        <dbReference type="ARBA" id="ARBA00004651"/>
    </source>
</evidence>
<proteinExistence type="predicted"/>
<feature type="transmembrane region" description="Helical" evidence="7">
    <location>
        <begin position="125"/>
        <end position="147"/>
    </location>
</feature>
<evidence type="ECO:0000313" key="9">
    <source>
        <dbReference type="Proteomes" id="UP000671862"/>
    </source>
</evidence>
<dbReference type="PANTHER" id="PTHR42925:SF2">
    <property type="entry name" value="NA+ DRIVEN MULTIDRUG EFFLUX PUMP"/>
    <property type="match status" value="1"/>
</dbReference>
<feature type="transmembrane region" description="Helical" evidence="7">
    <location>
        <begin position="233"/>
        <end position="257"/>
    </location>
</feature>
<keyword evidence="6 7" id="KW-0472">Membrane</keyword>
<dbReference type="InterPro" id="IPR048279">
    <property type="entry name" value="MdtK-like"/>
</dbReference>
<organism evidence="8 9">
    <name type="scientific">Thermosipho ferrireducens</name>
    <dbReference type="NCBI Taxonomy" id="2571116"/>
    <lineage>
        <taxon>Bacteria</taxon>
        <taxon>Thermotogati</taxon>
        <taxon>Thermotogota</taxon>
        <taxon>Thermotogae</taxon>
        <taxon>Thermotogales</taxon>
        <taxon>Fervidobacteriaceae</taxon>
        <taxon>Thermosipho</taxon>
    </lineage>
</organism>
<feature type="transmembrane region" description="Helical" evidence="7">
    <location>
        <begin position="85"/>
        <end position="105"/>
    </location>
</feature>
<feature type="transmembrane region" description="Helical" evidence="7">
    <location>
        <begin position="351"/>
        <end position="372"/>
    </location>
</feature>
<comment type="subcellular location">
    <subcellularLocation>
        <location evidence="1">Cell membrane</location>
        <topology evidence="1">Multi-pass membrane protein</topology>
    </subcellularLocation>
</comment>
<protein>
    <submittedName>
        <fullName evidence="8">MATE family efflux transporter</fullName>
    </submittedName>
</protein>
<evidence type="ECO:0000256" key="7">
    <source>
        <dbReference type="SAM" id="Phobius"/>
    </source>
</evidence>
<gene>
    <name evidence="8" type="ORF">JYK00_03110</name>
</gene>
<evidence type="ECO:0000256" key="5">
    <source>
        <dbReference type="ARBA" id="ARBA00022989"/>
    </source>
</evidence>
<feature type="transmembrane region" description="Helical" evidence="7">
    <location>
        <begin position="186"/>
        <end position="208"/>
    </location>
</feature>
<keyword evidence="5 7" id="KW-1133">Transmembrane helix</keyword>
<keyword evidence="2" id="KW-0813">Transport</keyword>
<dbReference type="CDD" id="cd13134">
    <property type="entry name" value="MATE_like_8"/>
    <property type="match status" value="1"/>
</dbReference>
<reference evidence="8 9" key="1">
    <citation type="submission" date="2021-03" db="EMBL/GenBank/DDBJ databases">
        <title>Thermosipho ferrireducens sp.nov., an anaerobic thermophilic iron-reducing bacterium isolated from a deep-sea hydrothermal sulfide deposits.</title>
        <authorList>
            <person name="Zeng X."/>
            <person name="Chen Y."/>
            <person name="Shao Z."/>
        </authorList>
    </citation>
    <scope>NUCLEOTIDE SEQUENCE [LARGE SCALE GENOMIC DNA]</scope>
    <source>
        <strain evidence="8 9">JL129W03</strain>
    </source>
</reference>
<dbReference type="Proteomes" id="UP000671862">
    <property type="component" value="Chromosome"/>
</dbReference>
<evidence type="ECO:0000256" key="6">
    <source>
        <dbReference type="ARBA" id="ARBA00023136"/>
    </source>
</evidence>
<feature type="transmembrane region" description="Helical" evidence="7">
    <location>
        <begin position="384"/>
        <end position="406"/>
    </location>
</feature>
<evidence type="ECO:0000313" key="8">
    <source>
        <dbReference type="EMBL" id="QTA38524.1"/>
    </source>
</evidence>
<feature type="transmembrane region" description="Helical" evidence="7">
    <location>
        <begin position="154"/>
        <end position="174"/>
    </location>
</feature>
<dbReference type="PANTHER" id="PTHR42925">
    <property type="entry name" value="MULTIDRUG AND TOXIN EFFLUX PROTEIN MATE FAMILY"/>
    <property type="match status" value="1"/>
</dbReference>
<feature type="transmembrane region" description="Helical" evidence="7">
    <location>
        <begin position="277"/>
        <end position="298"/>
    </location>
</feature>
<dbReference type="EMBL" id="CP071446">
    <property type="protein sequence ID" value="QTA38524.1"/>
    <property type="molecule type" value="Genomic_DNA"/>
</dbReference>
<evidence type="ECO:0000256" key="2">
    <source>
        <dbReference type="ARBA" id="ARBA00022448"/>
    </source>
</evidence>
<name>A0ABX7S7G1_9BACT</name>
<evidence type="ECO:0000256" key="4">
    <source>
        <dbReference type="ARBA" id="ARBA00022692"/>
    </source>
</evidence>
<feature type="transmembrane region" description="Helical" evidence="7">
    <location>
        <begin position="319"/>
        <end position="339"/>
    </location>
</feature>
<evidence type="ECO:0000256" key="3">
    <source>
        <dbReference type="ARBA" id="ARBA00022475"/>
    </source>
</evidence>
<dbReference type="NCBIfam" id="TIGR00797">
    <property type="entry name" value="matE"/>
    <property type="match status" value="1"/>
</dbReference>
<accession>A0ABX7S7G1</accession>
<keyword evidence="3" id="KW-1003">Cell membrane</keyword>
<dbReference type="InterPro" id="IPR047135">
    <property type="entry name" value="YsiQ"/>
</dbReference>
<dbReference type="PIRSF" id="PIRSF006603">
    <property type="entry name" value="DinF"/>
    <property type="match status" value="1"/>
</dbReference>